<gene>
    <name evidence="3" type="ORF">Val02_91270</name>
</gene>
<feature type="compositionally biased region" description="Polar residues" evidence="1">
    <location>
        <begin position="318"/>
        <end position="327"/>
    </location>
</feature>
<dbReference type="CDD" id="cd06974">
    <property type="entry name" value="TerD_like"/>
    <property type="match status" value="1"/>
</dbReference>
<feature type="compositionally biased region" description="Pro residues" evidence="1">
    <location>
        <begin position="245"/>
        <end position="291"/>
    </location>
</feature>
<dbReference type="InterPro" id="IPR016031">
    <property type="entry name" value="Trp_RNA-bd_attenuator-like_dom"/>
</dbReference>
<dbReference type="EMBL" id="BOPF01000070">
    <property type="protein sequence ID" value="GIJ52241.1"/>
    <property type="molecule type" value="Genomic_DNA"/>
</dbReference>
<dbReference type="PANTHER" id="PTHR38074:SF1">
    <property type="entry name" value="ALTERED INHERITANCE OF MITOCHONDRIA PROTEIN 24, MITOCHONDRIAL"/>
    <property type="match status" value="1"/>
</dbReference>
<keyword evidence="4" id="KW-1185">Reference proteome</keyword>
<proteinExistence type="predicted"/>
<dbReference type="Pfam" id="PF01987">
    <property type="entry name" value="AIM24"/>
    <property type="match status" value="1"/>
</dbReference>
<dbReference type="PRINTS" id="PR01217">
    <property type="entry name" value="PRICHEXTENSN"/>
</dbReference>
<feature type="compositionally biased region" description="Pro residues" evidence="1">
    <location>
        <begin position="179"/>
        <end position="227"/>
    </location>
</feature>
<feature type="region of interest" description="Disordered" evidence="1">
    <location>
        <begin position="174"/>
        <end position="327"/>
    </location>
</feature>
<dbReference type="SUPFAM" id="SSF51219">
    <property type="entry name" value="TRAP-like"/>
    <property type="match status" value="1"/>
</dbReference>
<dbReference type="AlphaFoldDB" id="A0A8J4DW83"/>
<comment type="caution">
    <text evidence="3">The sequence shown here is derived from an EMBL/GenBank/DDBJ whole genome shotgun (WGS) entry which is preliminary data.</text>
</comment>
<dbReference type="InterPro" id="IPR003325">
    <property type="entry name" value="TerD"/>
</dbReference>
<evidence type="ECO:0000313" key="4">
    <source>
        <dbReference type="Proteomes" id="UP000619260"/>
    </source>
</evidence>
<evidence type="ECO:0000259" key="2">
    <source>
        <dbReference type="Pfam" id="PF02342"/>
    </source>
</evidence>
<accession>A0A8J4DW83</accession>
<sequence length="542" mass="56285">MSQQFTKGQKSQLSQLTAGTDLYVGIQLNAPGTSWDISCFGLDADEKLSDDQYFIFYNQPKSPDGSVQQLGAQSGDNDSFRLILDKVPAKIAKFSFCAALEGAGTAAQIQSGYLRIVAGGQEVGRYAFTGADFGPERAIIIGDIYKKGVWRFGAVGQGFAGGLADLIRSFGGAVEEDSAPPPPAAAPGFAPPPGGPAPGFAPPPGGPPPQQAAPGFAPPPGGPPPQQAPAFGAPQGAPAFGGPQGAPPQQQPGYGPPQGQPGYPPQGPPQGQPGYPPQGPPQGQPGYPPQGQPQQQGYPQQGVQPGYGPGGYGEPYPSQAQPTQPGAMSTLNKFREVQGPGRWVQQNHKLVKVVLGPEASAKKGAMVAYQGDIEFGHRSGGGGIRGRIERNLTGQGLDFMTIRGVGEVFLAEDAADLHIVELNGQRLCINANNVLAMDATLQTEIKRIESPGIPGGGMFHLEVGGQGTVVVMTKGSPLTLMTQGPTFADMNAVVAWTAGMRVSVSTTVRVSREVYHGASGESVALQFMGMQGHFVVVQPYEV</sequence>
<dbReference type="Gene3D" id="3.60.160.10">
    <property type="entry name" value="Mitochondrial biogenesis AIM24"/>
    <property type="match status" value="1"/>
</dbReference>
<dbReference type="PANTHER" id="PTHR38074">
    <property type="entry name" value="ALTERED INHERITANCE OF MITOCHONDRIA PROTEIN 24, MITOCHONDRIAL"/>
    <property type="match status" value="1"/>
</dbReference>
<reference evidence="3" key="1">
    <citation type="submission" date="2021-01" db="EMBL/GenBank/DDBJ databases">
        <title>Whole genome shotgun sequence of Virgisporangium aliadipatigenens NBRC 105644.</title>
        <authorList>
            <person name="Komaki H."/>
            <person name="Tamura T."/>
        </authorList>
    </citation>
    <scope>NUCLEOTIDE SEQUENCE</scope>
    <source>
        <strain evidence="3">NBRC 105644</strain>
    </source>
</reference>
<dbReference type="Proteomes" id="UP000619260">
    <property type="component" value="Unassembled WGS sequence"/>
</dbReference>
<dbReference type="Pfam" id="PF02342">
    <property type="entry name" value="TerD"/>
    <property type="match status" value="1"/>
</dbReference>
<dbReference type="InterPro" id="IPR002838">
    <property type="entry name" value="AIM24"/>
</dbReference>
<dbReference type="RefSeq" id="WP_203905640.1">
    <property type="nucleotide sequence ID" value="NZ_BOPF01000070.1"/>
</dbReference>
<evidence type="ECO:0000256" key="1">
    <source>
        <dbReference type="SAM" id="MobiDB-lite"/>
    </source>
</evidence>
<feature type="domain" description="TerD" evidence="2">
    <location>
        <begin position="1"/>
        <end position="170"/>
    </location>
</feature>
<dbReference type="Gene3D" id="2.60.60.30">
    <property type="entry name" value="sav2460 like domains"/>
    <property type="match status" value="1"/>
</dbReference>
<name>A0A8J4DW83_9ACTN</name>
<evidence type="ECO:0000313" key="3">
    <source>
        <dbReference type="EMBL" id="GIJ52241.1"/>
    </source>
</evidence>
<protein>
    <recommendedName>
        <fullName evidence="2">TerD domain-containing protein</fullName>
    </recommendedName>
</protein>
<dbReference type="InterPro" id="IPR036983">
    <property type="entry name" value="AIM24_sf"/>
</dbReference>
<organism evidence="3 4">
    <name type="scientific">Virgisporangium aliadipatigenens</name>
    <dbReference type="NCBI Taxonomy" id="741659"/>
    <lineage>
        <taxon>Bacteria</taxon>
        <taxon>Bacillati</taxon>
        <taxon>Actinomycetota</taxon>
        <taxon>Actinomycetes</taxon>
        <taxon>Micromonosporales</taxon>
        <taxon>Micromonosporaceae</taxon>
        <taxon>Virgisporangium</taxon>
    </lineage>
</organism>
<feature type="compositionally biased region" description="Low complexity" evidence="1">
    <location>
        <begin position="228"/>
        <end position="244"/>
    </location>
</feature>
<feature type="compositionally biased region" description="Low complexity" evidence="1">
    <location>
        <begin position="292"/>
        <end position="304"/>
    </location>
</feature>